<dbReference type="EMBL" id="JADEZV010000001">
    <property type="protein sequence ID" value="MBE9390842.1"/>
    <property type="molecule type" value="Genomic_DNA"/>
</dbReference>
<dbReference type="Proteomes" id="UP000652307">
    <property type="component" value="Unassembled WGS sequence"/>
</dbReference>
<reference evidence="1" key="1">
    <citation type="submission" date="2020-10" db="EMBL/GenBank/DDBJ databases">
        <title>Fervidococcus fontis strain 3639Fd - the first crenarchaeon capable of growth on lipids.</title>
        <authorList>
            <person name="Kochetkova T.V."/>
            <person name="Elcheninov A.G."/>
            <person name="Toschakov S.V."/>
            <person name="Kublanov I.V."/>
        </authorList>
    </citation>
    <scope>NUCLEOTIDE SEQUENCE</scope>
    <source>
        <strain evidence="1">3639Fd</strain>
    </source>
</reference>
<evidence type="ECO:0000313" key="2">
    <source>
        <dbReference type="Proteomes" id="UP000652307"/>
    </source>
</evidence>
<accession>A0A843AAI0</accession>
<dbReference type="AlphaFoldDB" id="A0A843AAI0"/>
<organism evidence="1 2">
    <name type="scientific">Fervidicoccus fontis</name>
    <dbReference type="NCBI Taxonomy" id="683846"/>
    <lineage>
        <taxon>Archaea</taxon>
        <taxon>Thermoproteota</taxon>
        <taxon>Thermoprotei</taxon>
        <taxon>Fervidicoccales</taxon>
        <taxon>Fervidicoccaceae</taxon>
        <taxon>Fervidicoccus</taxon>
    </lineage>
</organism>
<proteinExistence type="predicted"/>
<gene>
    <name evidence="1" type="ORF">IOK49_01920</name>
</gene>
<comment type="caution">
    <text evidence="1">The sequence shown here is derived from an EMBL/GenBank/DDBJ whole genome shotgun (WGS) entry which is preliminary data.</text>
</comment>
<evidence type="ECO:0000313" key="1">
    <source>
        <dbReference type="EMBL" id="MBE9390842.1"/>
    </source>
</evidence>
<dbReference type="RefSeq" id="WP_193803415.1">
    <property type="nucleotide sequence ID" value="NZ_JADEZV010000001.1"/>
</dbReference>
<sequence length="58" mass="6726">MRIIIRRRLIFVEEGGVERLTDSKSAVQLIKEYEKKGYKLINAEIPFGGLVIYNLEKS</sequence>
<protein>
    <submittedName>
        <fullName evidence="1">Uncharacterized protein</fullName>
    </submittedName>
</protein>
<name>A0A843AAI0_9CREN</name>